<evidence type="ECO:0000313" key="1">
    <source>
        <dbReference type="EMBL" id="GAA0746025.1"/>
    </source>
</evidence>
<dbReference type="Pfam" id="PF04328">
    <property type="entry name" value="Sel_put"/>
    <property type="match status" value="1"/>
</dbReference>
<gene>
    <name evidence="1" type="ORF">GCM10009107_13110</name>
</gene>
<accession>A0ABN1JT01</accession>
<dbReference type="PANTHER" id="PTHR38453">
    <property type="entry name" value="CYTOPLASMIC PROTEIN-RELATED"/>
    <property type="match status" value="1"/>
</dbReference>
<dbReference type="Proteomes" id="UP001500279">
    <property type="component" value="Unassembled WGS sequence"/>
</dbReference>
<evidence type="ECO:0000313" key="2">
    <source>
        <dbReference type="Proteomes" id="UP001500279"/>
    </source>
</evidence>
<proteinExistence type="predicted"/>
<reference evidence="1 2" key="1">
    <citation type="journal article" date="2019" name="Int. J. Syst. Evol. Microbiol.">
        <title>The Global Catalogue of Microorganisms (GCM) 10K type strain sequencing project: providing services to taxonomists for standard genome sequencing and annotation.</title>
        <authorList>
            <consortium name="The Broad Institute Genomics Platform"/>
            <consortium name="The Broad Institute Genome Sequencing Center for Infectious Disease"/>
            <person name="Wu L."/>
            <person name="Ma J."/>
        </authorList>
    </citation>
    <scope>NUCLEOTIDE SEQUENCE [LARGE SCALE GENOMIC DNA]</scope>
    <source>
        <strain evidence="1 2">JCM 15503</strain>
    </source>
</reference>
<keyword evidence="2" id="KW-1185">Reference proteome</keyword>
<protein>
    <submittedName>
        <fullName evidence="1">YbdD/YjiX family protein</fullName>
    </submittedName>
</protein>
<dbReference type="InterPro" id="IPR007423">
    <property type="entry name" value="Sel_put"/>
</dbReference>
<dbReference type="PANTHER" id="PTHR38453:SF1">
    <property type="entry name" value="CYTOPLASMIC PROTEIN"/>
    <property type="match status" value="1"/>
</dbReference>
<name>A0ABN1JT01_9BURK</name>
<sequence>MTTAAKVERLGQDLSRAGRYLAQSFRLMVGLPDYDAYLSHMEATHPDQPAMSYEQFFRERLEARYSSRVGRCC</sequence>
<organism evidence="1 2">
    <name type="scientific">Ideonella azotifigens</name>
    <dbReference type="NCBI Taxonomy" id="513160"/>
    <lineage>
        <taxon>Bacteria</taxon>
        <taxon>Pseudomonadati</taxon>
        <taxon>Pseudomonadota</taxon>
        <taxon>Betaproteobacteria</taxon>
        <taxon>Burkholderiales</taxon>
        <taxon>Sphaerotilaceae</taxon>
        <taxon>Ideonella</taxon>
    </lineage>
</organism>
<comment type="caution">
    <text evidence="1">The sequence shown here is derived from an EMBL/GenBank/DDBJ whole genome shotgun (WGS) entry which is preliminary data.</text>
</comment>
<dbReference type="RefSeq" id="WP_141285869.1">
    <property type="nucleotide sequence ID" value="NZ_BAAAEW010000006.1"/>
</dbReference>
<dbReference type="EMBL" id="BAAAEW010000006">
    <property type="protein sequence ID" value="GAA0746025.1"/>
    <property type="molecule type" value="Genomic_DNA"/>
</dbReference>